<accession>A0A2U9NTB3</accession>
<keyword evidence="5" id="KW-0934">Plastid</keyword>
<comment type="similarity">
    <text evidence="1 4">Belongs to the universal ribosomal protein uL13 family.</text>
</comment>
<dbReference type="AlphaFoldDB" id="A0A2U9NTB3"/>
<dbReference type="GO" id="GO:0017148">
    <property type="term" value="P:negative regulation of translation"/>
    <property type="evidence" value="ECO:0007669"/>
    <property type="project" value="TreeGrafter"/>
</dbReference>
<gene>
    <name evidence="4 5" type="primary">rpl13</name>
</gene>
<dbReference type="GO" id="GO:0006412">
    <property type="term" value="P:translation"/>
    <property type="evidence" value="ECO:0007669"/>
    <property type="project" value="UniProtKB-UniRule"/>
</dbReference>
<evidence type="ECO:0000256" key="2">
    <source>
        <dbReference type="ARBA" id="ARBA00022980"/>
    </source>
</evidence>
<name>A0A2U9NTB3_9STRA</name>
<keyword evidence="3 4" id="KW-0687">Ribonucleoprotein</keyword>
<dbReference type="HAMAP" id="MF_01366">
    <property type="entry name" value="Ribosomal_uL13"/>
    <property type="match status" value="1"/>
</dbReference>
<dbReference type="InterPro" id="IPR036899">
    <property type="entry name" value="Ribosomal_uL13_sf"/>
</dbReference>
<sequence>MKNTLNTTFQPNKSYNTCNWFLIDCKNQTLGRLSSFITTILRGKKSIYYYPSVFANNYIILINVDLIRLSKCKKHFLVYNPGKPGRSLKVKDTKDCLTTFIIKKSIKGMLSKNERKHLINKVKIYSGHIHPHTAQNPKKLRLSKLK</sequence>
<protein>
    <recommendedName>
        <fullName evidence="4">Large ribosomal subunit protein uL13c</fullName>
    </recommendedName>
</protein>
<dbReference type="GO" id="GO:0009507">
    <property type="term" value="C:chloroplast"/>
    <property type="evidence" value="ECO:0007669"/>
    <property type="project" value="UniProtKB-SubCell"/>
</dbReference>
<dbReference type="PIRSF" id="PIRSF002181">
    <property type="entry name" value="Ribosomal_L13"/>
    <property type="match status" value="1"/>
</dbReference>
<dbReference type="CDD" id="cd00392">
    <property type="entry name" value="Ribosomal_L13"/>
    <property type="match status" value="1"/>
</dbReference>
<dbReference type="Pfam" id="PF00572">
    <property type="entry name" value="Ribosomal_L13"/>
    <property type="match status" value="1"/>
</dbReference>
<dbReference type="InterPro" id="IPR005822">
    <property type="entry name" value="Ribosomal_uL13"/>
</dbReference>
<dbReference type="GO" id="GO:0005762">
    <property type="term" value="C:mitochondrial large ribosomal subunit"/>
    <property type="evidence" value="ECO:0007669"/>
    <property type="project" value="TreeGrafter"/>
</dbReference>
<dbReference type="SUPFAM" id="SSF52161">
    <property type="entry name" value="Ribosomal protein L13"/>
    <property type="match status" value="1"/>
</dbReference>
<comment type="subcellular location">
    <subcellularLocation>
        <location evidence="4">Plastid</location>
        <location evidence="4">Chloroplast</location>
    </subcellularLocation>
</comment>
<keyword evidence="2 4" id="KW-0689">Ribosomal protein</keyword>
<dbReference type="PANTHER" id="PTHR11545">
    <property type="entry name" value="RIBOSOMAL PROTEIN L13"/>
    <property type="match status" value="1"/>
</dbReference>
<dbReference type="GeneID" id="36960302"/>
<keyword evidence="5" id="KW-0150">Chloroplast</keyword>
<organism evidence="5">
    <name type="scientific">Astrosyne radiata</name>
    <dbReference type="NCBI Taxonomy" id="1158023"/>
    <lineage>
        <taxon>Eukaryota</taxon>
        <taxon>Sar</taxon>
        <taxon>Stramenopiles</taxon>
        <taxon>Ochrophyta</taxon>
        <taxon>Bacillariophyta</taxon>
        <taxon>Fragilariophyceae</taxon>
        <taxon>Fragilariophycidae</taxon>
        <taxon>Cyclophorales</taxon>
        <taxon>Cyclophoraceae</taxon>
        <taxon>Astrosyne</taxon>
    </lineage>
</organism>
<dbReference type="EMBL" id="MG755807">
    <property type="protein sequence ID" value="AWT40371.1"/>
    <property type="molecule type" value="Genomic_DNA"/>
</dbReference>
<evidence type="ECO:0000313" key="5">
    <source>
        <dbReference type="EMBL" id="AWT40371.1"/>
    </source>
</evidence>
<evidence type="ECO:0000256" key="1">
    <source>
        <dbReference type="ARBA" id="ARBA00006227"/>
    </source>
</evidence>
<comment type="subunit">
    <text evidence="4">Part of the 50S ribosomal subunit.</text>
</comment>
<dbReference type="Gene3D" id="3.90.1180.10">
    <property type="entry name" value="Ribosomal protein L13"/>
    <property type="match status" value="1"/>
</dbReference>
<reference evidence="5" key="1">
    <citation type="journal article" date="2018" name="Adv. Bot. Res.">
        <title>Evolution of the Plastid Genomes in Diatoms.</title>
        <authorList>
            <person name="Yu M."/>
            <person name="Ashworth M.P."/>
            <person name="Hajrah N.H."/>
            <person name="Khiyami M.A."/>
            <person name="Sabir M.J."/>
            <person name="Alhebshi A.M."/>
            <person name="Al-Malki A.L."/>
            <person name="Sabir J.S.M."/>
            <person name="Theriot E.C."/>
            <person name="Jansen R.K."/>
        </authorList>
    </citation>
    <scope>NUCLEOTIDE SEQUENCE</scope>
</reference>
<dbReference type="GO" id="GO:0003735">
    <property type="term" value="F:structural constituent of ribosome"/>
    <property type="evidence" value="ECO:0007669"/>
    <property type="project" value="InterPro"/>
</dbReference>
<dbReference type="RefSeq" id="YP_009497658.1">
    <property type="nucleotide sequence ID" value="NC_038008.1"/>
</dbReference>
<dbReference type="PANTHER" id="PTHR11545:SF41">
    <property type="entry name" value="50S RIBOSOMAL PROTEIN L13, CHLOROPLASTIC"/>
    <property type="match status" value="1"/>
</dbReference>
<evidence type="ECO:0000256" key="4">
    <source>
        <dbReference type="HAMAP-Rule" id="MF_01366"/>
    </source>
</evidence>
<geneLocation type="chloroplast" evidence="5"/>
<proteinExistence type="inferred from homology"/>
<dbReference type="GO" id="GO:0003729">
    <property type="term" value="F:mRNA binding"/>
    <property type="evidence" value="ECO:0007669"/>
    <property type="project" value="TreeGrafter"/>
</dbReference>
<evidence type="ECO:0000256" key="3">
    <source>
        <dbReference type="ARBA" id="ARBA00023274"/>
    </source>
</evidence>
<dbReference type="NCBIfam" id="TIGR01066">
    <property type="entry name" value="rplM_bact"/>
    <property type="match status" value="1"/>
</dbReference>
<dbReference type="InterPro" id="IPR005823">
    <property type="entry name" value="Ribosomal_uL13_bac-type"/>
</dbReference>